<dbReference type="InterPro" id="IPR029753">
    <property type="entry name" value="D-isomer_DH_CS"/>
</dbReference>
<evidence type="ECO:0008006" key="16">
    <source>
        <dbReference type="Google" id="ProtNLM"/>
    </source>
</evidence>
<evidence type="ECO:0000256" key="2">
    <source>
        <dbReference type="ARBA" id="ARBA00005854"/>
    </source>
</evidence>
<reference evidence="14 15" key="3">
    <citation type="journal article" date="2015" name="Genome Announc.">
        <title>Draft Genome Sequence of the Archiascomycetous Yeast Saitoella complicata.</title>
        <authorList>
            <person name="Yamauchi K."/>
            <person name="Kondo S."/>
            <person name="Hamamoto M."/>
            <person name="Takahashi Y."/>
            <person name="Ogura Y."/>
            <person name="Hayashi T."/>
            <person name="Nishida H."/>
        </authorList>
    </citation>
    <scope>NUCLEOTIDE SEQUENCE [LARGE SCALE GENOMIC DNA]</scope>
    <source>
        <strain evidence="14 15">NRRL Y-17804</strain>
    </source>
</reference>
<evidence type="ECO:0000256" key="9">
    <source>
        <dbReference type="SAM" id="MobiDB-lite"/>
    </source>
</evidence>
<dbReference type="Pfam" id="PF00389">
    <property type="entry name" value="2-Hacid_dh"/>
    <property type="match status" value="1"/>
</dbReference>
<feature type="transmembrane region" description="Helical" evidence="10">
    <location>
        <begin position="1091"/>
        <end position="1112"/>
    </location>
</feature>
<feature type="compositionally biased region" description="Low complexity" evidence="9">
    <location>
        <begin position="667"/>
        <end position="678"/>
    </location>
</feature>
<feature type="transmembrane region" description="Helical" evidence="10">
    <location>
        <begin position="1067"/>
        <end position="1084"/>
    </location>
</feature>
<feature type="transmembrane region" description="Helical" evidence="10">
    <location>
        <begin position="1165"/>
        <end position="1188"/>
    </location>
</feature>
<dbReference type="GO" id="GO:0016020">
    <property type="term" value="C:membrane"/>
    <property type="evidence" value="ECO:0007669"/>
    <property type="project" value="UniProtKB-SubCell"/>
</dbReference>
<dbReference type="InterPro" id="IPR050223">
    <property type="entry name" value="D-isomer_2-hydroxyacid_DH"/>
</dbReference>
<evidence type="ECO:0000313" key="15">
    <source>
        <dbReference type="Proteomes" id="UP000033140"/>
    </source>
</evidence>
<dbReference type="PROSITE" id="PS00670">
    <property type="entry name" value="D_2_HYDROXYACID_DH_2"/>
    <property type="match status" value="1"/>
</dbReference>
<keyword evidence="5 10" id="KW-1133">Transmembrane helix</keyword>
<dbReference type="InterPro" id="IPR036291">
    <property type="entry name" value="NAD(P)-bd_dom_sf"/>
</dbReference>
<keyword evidence="7" id="KW-0520">NAD</keyword>
<evidence type="ECO:0000256" key="6">
    <source>
        <dbReference type="ARBA" id="ARBA00023002"/>
    </source>
</evidence>
<evidence type="ECO:0000256" key="7">
    <source>
        <dbReference type="ARBA" id="ARBA00023027"/>
    </source>
</evidence>
<feature type="region of interest" description="Disordered" evidence="9">
    <location>
        <begin position="712"/>
        <end position="733"/>
    </location>
</feature>
<evidence type="ECO:0000256" key="1">
    <source>
        <dbReference type="ARBA" id="ARBA00004370"/>
    </source>
</evidence>
<evidence type="ECO:0000259" key="13">
    <source>
        <dbReference type="Pfam" id="PF02826"/>
    </source>
</evidence>
<comment type="subcellular location">
    <subcellularLocation>
        <location evidence="1">Membrane</location>
    </subcellularLocation>
</comment>
<dbReference type="Pfam" id="PF02826">
    <property type="entry name" value="2-Hacid_dh_C"/>
    <property type="match status" value="1"/>
</dbReference>
<dbReference type="InterPro" id="IPR006140">
    <property type="entry name" value="D-isomer_DH_NAD-bd"/>
</dbReference>
<evidence type="ECO:0000256" key="5">
    <source>
        <dbReference type="ARBA" id="ARBA00022989"/>
    </source>
</evidence>
<keyword evidence="15" id="KW-1185">Reference proteome</keyword>
<dbReference type="GO" id="GO:0051287">
    <property type="term" value="F:NAD binding"/>
    <property type="evidence" value="ECO:0007669"/>
    <property type="project" value="InterPro"/>
</dbReference>
<dbReference type="InterPro" id="IPR029752">
    <property type="entry name" value="D-isomer_DH_CS1"/>
</dbReference>
<dbReference type="PANTHER" id="PTHR10996:SF257">
    <property type="entry name" value="GLYOXYLATE REDUCTASE 1"/>
    <property type="match status" value="1"/>
</dbReference>
<dbReference type="SUPFAM" id="SSF51735">
    <property type="entry name" value="NAD(P)-binding Rossmann-fold domains"/>
    <property type="match status" value="2"/>
</dbReference>
<comment type="similarity">
    <text evidence="2">Belongs to the D-isomer specific 2-hydroxyacid dehydrogenase family.</text>
</comment>
<dbReference type="FunFam" id="3.40.50.720:FF:000398">
    <property type="entry name" value="Probable 2-deoxy-D-gluconate 3-dehydrogenase"/>
    <property type="match status" value="1"/>
</dbReference>
<dbReference type="Pfam" id="PF00106">
    <property type="entry name" value="adh_short"/>
    <property type="match status" value="1"/>
</dbReference>
<dbReference type="InterPro" id="IPR002347">
    <property type="entry name" value="SDR_fam"/>
</dbReference>
<sequence>MLTLRATYRTGMYIVHQHREQDANTTVMSMFSLKGKTALITGATRGIGQAMAIALAEAGADVIMIQRDTSSTATKEKIEVLGRKAPIYTCNLGDNAAVKTVIAEILNDGYHIDILVNCGGIQRRHKAEEFPDDDWNEVLQVNLTTVFTLCREVGKYMIDNGRKGKIINVASLMTFQGGINVPAYAAAKGGIGQLTQALSNEWSCKGINVNALAPGYIATDMTAALRNDDSRAKGILERIPAARWGTPEDFKGPVVFLASGASDYMCGEVMVVDGGWMGRQHSVTQLNILNMTKPTVLLLGKIDHATKEWEALSDVAELQICDSKNREEFIKDCAEGGKWDGVVAVYRTFVSVAITGLIDEELISKLPKSLKYICHNGAGYDQIDADACTKAGINVSNVPTAVDGATADTAFFLLLGALRKIQFGLNQLRRGEFKNKCPIGHDPAGKVLGILGMGGIGRAMAQRARGFDMEIIYHNRNRLAPELEAGAKYVSFDELLAQSDVLSLNLPLNKHTRHIISTKEFEKMKNGVVVVNTARGPVMDEDALVKALESGKVFSAGLDVYENEPEVHPGLLKNENVILVPHLGTHTYETQYTMECVVLDNVRSAIEKGELNTPIPEQKNIKSTTFVYLSRSIESGFRTSDFSFYQHLYPTASAMSSPRPVRSGALSSPHDSIASSPSRAHSTARLSNSVARHGTSVPRFSSSFSRQAVVGSPFRQGRMGTPPADAGPAGVYGSMGNTSQFGMADPDVVRRHLVNNGESSALSTSLKHAAKGQLGGGGIDDEFSSLQLQGGDITRQVYRWQESAAAEAAQAALKKGRSLSYSEPRMDETGDETLRALHMPGGFRRNFIAQRHAQNAEDEDGPSQPRPQLHRPALTKQPTFLTRNFIEFLTLYGHFAGEELEEEEEEDEYGEDVAEEGRAVAPEGLDDRQPLLASPRKARAHARAQQQGNATVTKAVLLLLKSFVGTGVLFLPKAFLNGGMLFSSLFLLGISAVSLYCFLLLVNARLVIPGSFGDIGGALFGPKMRSAILFSIAISQIGFVCAYTIFTAENLSAFVSAVTDCRVKIDIIWMFLLQLIIFMPLAMIRDINKLSGTALVADFFILLGLLGLYYYDILTLSTNGLADIELFNANDFTLFIGTAVFTFEGIGLIIPVQEAMARPEKLPKVLSGVMLLITVVFTSIGVLSYAAYGSSVKTVVLLNLPQDSKFVNSMQFLYSLAILLSTPLQLFPAIRIMEQSLFTKSGKYSSLIKWEKNLFRFALVMFSTLIAWLGAADLDKFVSLIGSLACVPLVYIYPPMLHYRACANTRWAKLADIAMGIAGVGVMVYTTSTTIQSWADKSAPAPGYCDSR</sequence>
<dbReference type="PRINTS" id="PR00080">
    <property type="entry name" value="SDRFAMILY"/>
</dbReference>
<keyword evidence="4" id="KW-0521">NADP</keyword>
<reference evidence="14 15" key="2">
    <citation type="journal article" date="2014" name="J. Gen. Appl. Microbiol.">
        <title>The early diverging ascomycetous budding yeast Saitoella complicata has three histone deacetylases belonging to the Clr6, Hos2, and Rpd3 lineages.</title>
        <authorList>
            <person name="Nishida H."/>
            <person name="Matsumoto T."/>
            <person name="Kondo S."/>
            <person name="Hamamoto M."/>
            <person name="Yoshikawa H."/>
        </authorList>
    </citation>
    <scope>NUCLEOTIDE SEQUENCE [LARGE SCALE GENOMIC DNA]</scope>
    <source>
        <strain evidence="14 15">NRRL Y-17804</strain>
    </source>
</reference>
<dbReference type="STRING" id="698492.A0A0E9NQX5"/>
<feature type="region of interest" description="Disordered" evidence="9">
    <location>
        <begin position="852"/>
        <end position="876"/>
    </location>
</feature>
<keyword evidence="6" id="KW-0560">Oxidoreductase</keyword>
<dbReference type="PROSITE" id="PS00061">
    <property type="entry name" value="ADH_SHORT"/>
    <property type="match status" value="1"/>
</dbReference>
<feature type="compositionally biased region" description="Polar residues" evidence="9">
    <location>
        <begin position="679"/>
        <end position="690"/>
    </location>
</feature>
<name>A0A0E9NQX5_SAICN</name>
<keyword evidence="3 10" id="KW-0812">Transmembrane</keyword>
<feature type="transmembrane region" description="Helical" evidence="10">
    <location>
        <begin position="981"/>
        <end position="1006"/>
    </location>
</feature>
<dbReference type="Proteomes" id="UP000033140">
    <property type="component" value="Unassembled WGS sequence"/>
</dbReference>
<dbReference type="InterPro" id="IPR006139">
    <property type="entry name" value="D-isomer_2_OHA_DH_cat_dom"/>
</dbReference>
<reference evidence="14 15" key="1">
    <citation type="journal article" date="2011" name="J. Gen. Appl. Microbiol.">
        <title>Draft genome sequencing of the enigmatic yeast Saitoella complicata.</title>
        <authorList>
            <person name="Nishida H."/>
            <person name="Hamamoto M."/>
            <person name="Sugiyama J."/>
        </authorList>
    </citation>
    <scope>NUCLEOTIDE SEQUENCE [LARGE SCALE GENOMIC DNA]</scope>
    <source>
        <strain evidence="14 15">NRRL Y-17804</strain>
    </source>
</reference>
<feature type="domain" description="D-isomer specific 2-hydroxyacid dehydrogenase NAD-binding" evidence="13">
    <location>
        <begin position="412"/>
        <end position="584"/>
    </location>
</feature>
<evidence type="ECO:0000256" key="4">
    <source>
        <dbReference type="ARBA" id="ARBA00022857"/>
    </source>
</evidence>
<feature type="transmembrane region" description="Helical" evidence="10">
    <location>
        <begin position="1307"/>
        <end position="1326"/>
    </location>
</feature>
<feature type="transmembrane region" description="Helical" evidence="10">
    <location>
        <begin position="1254"/>
        <end position="1271"/>
    </location>
</feature>
<feature type="domain" description="D-isomer specific 2-hydroxyacid dehydrogenase catalytic" evidence="11">
    <location>
        <begin position="298"/>
        <end position="614"/>
    </location>
</feature>
<keyword evidence="8 10" id="KW-0472">Membrane</keyword>
<comment type="caution">
    <text evidence="14">The sequence shown here is derived from an EMBL/GenBank/DDBJ whole genome shotgun (WGS) entry which is preliminary data.</text>
</comment>
<feature type="transmembrane region" description="Helical" evidence="10">
    <location>
        <begin position="1132"/>
        <end position="1153"/>
    </location>
</feature>
<dbReference type="FunFam" id="3.40.50.720:FF:000282">
    <property type="entry name" value="Glyoxylate reductase protein"/>
    <property type="match status" value="1"/>
</dbReference>
<dbReference type="InterPro" id="IPR013057">
    <property type="entry name" value="AA_transpt_TM"/>
</dbReference>
<dbReference type="GO" id="GO:0030267">
    <property type="term" value="F:glyoxylate reductase (NADPH) activity"/>
    <property type="evidence" value="ECO:0007669"/>
    <property type="project" value="TreeGrafter"/>
</dbReference>
<proteinExistence type="inferred from homology"/>
<evidence type="ECO:0000256" key="3">
    <source>
        <dbReference type="ARBA" id="ARBA00022692"/>
    </source>
</evidence>
<dbReference type="CDD" id="cd12168">
    <property type="entry name" value="Mand_dh_like"/>
    <property type="match status" value="1"/>
</dbReference>
<dbReference type="Gene3D" id="3.40.50.720">
    <property type="entry name" value="NAD(P)-binding Rossmann-like Domain"/>
    <property type="match status" value="3"/>
</dbReference>
<gene>
    <name evidence="14" type="ORF">G7K_6340-t1</name>
</gene>
<evidence type="ECO:0000256" key="10">
    <source>
        <dbReference type="SAM" id="Phobius"/>
    </source>
</evidence>
<evidence type="ECO:0000313" key="14">
    <source>
        <dbReference type="EMBL" id="GAO52259.1"/>
    </source>
</evidence>
<dbReference type="PROSITE" id="PS00671">
    <property type="entry name" value="D_2_HYDROXYACID_DH_3"/>
    <property type="match status" value="1"/>
</dbReference>
<dbReference type="InterPro" id="IPR020904">
    <property type="entry name" value="Sc_DH/Rdtase_CS"/>
</dbReference>
<evidence type="ECO:0000259" key="12">
    <source>
        <dbReference type="Pfam" id="PF01490"/>
    </source>
</evidence>
<dbReference type="PANTHER" id="PTHR10996">
    <property type="entry name" value="2-HYDROXYACID DEHYDROGENASE-RELATED"/>
    <property type="match status" value="1"/>
</dbReference>
<dbReference type="SUPFAM" id="SSF52283">
    <property type="entry name" value="Formate/glycerate dehydrogenase catalytic domain-like"/>
    <property type="match status" value="1"/>
</dbReference>
<feature type="transmembrane region" description="Helical" evidence="10">
    <location>
        <begin position="1277"/>
        <end position="1295"/>
    </location>
</feature>
<feature type="domain" description="Amino acid transporter transmembrane" evidence="12">
    <location>
        <begin position="949"/>
        <end position="1331"/>
    </location>
</feature>
<evidence type="ECO:0000256" key="8">
    <source>
        <dbReference type="ARBA" id="ARBA00023136"/>
    </source>
</evidence>
<organism evidence="14 15">
    <name type="scientific">Saitoella complicata (strain BCRC 22490 / CBS 7301 / JCM 7358 / NBRC 10748 / NRRL Y-17804)</name>
    <dbReference type="NCBI Taxonomy" id="698492"/>
    <lineage>
        <taxon>Eukaryota</taxon>
        <taxon>Fungi</taxon>
        <taxon>Dikarya</taxon>
        <taxon>Ascomycota</taxon>
        <taxon>Taphrinomycotina</taxon>
        <taxon>Taphrinomycotina incertae sedis</taxon>
        <taxon>Saitoella</taxon>
    </lineage>
</organism>
<evidence type="ECO:0000259" key="11">
    <source>
        <dbReference type="Pfam" id="PF00389"/>
    </source>
</evidence>
<dbReference type="PROSITE" id="PS00065">
    <property type="entry name" value="D_2_HYDROXYACID_DH_1"/>
    <property type="match status" value="1"/>
</dbReference>
<feature type="transmembrane region" description="Helical" evidence="10">
    <location>
        <begin position="1212"/>
        <end position="1233"/>
    </location>
</feature>
<feature type="region of interest" description="Disordered" evidence="9">
    <location>
        <begin position="655"/>
        <end position="699"/>
    </location>
</feature>
<dbReference type="EMBL" id="BACD03000064">
    <property type="protein sequence ID" value="GAO52259.1"/>
    <property type="molecule type" value="Genomic_DNA"/>
</dbReference>
<dbReference type="PRINTS" id="PR00081">
    <property type="entry name" value="GDHRDH"/>
</dbReference>
<dbReference type="GO" id="GO:0005829">
    <property type="term" value="C:cytosol"/>
    <property type="evidence" value="ECO:0007669"/>
    <property type="project" value="TreeGrafter"/>
</dbReference>
<dbReference type="GO" id="GO:0016618">
    <property type="term" value="F:hydroxypyruvate reductase [NAD(P)H] activity"/>
    <property type="evidence" value="ECO:0007669"/>
    <property type="project" value="TreeGrafter"/>
</dbReference>
<accession>A0A0E9NQX5</accession>
<protein>
    <recommendedName>
        <fullName evidence="16">Amino acid transporter transmembrane domain-containing protein</fullName>
    </recommendedName>
</protein>
<dbReference type="Pfam" id="PF01490">
    <property type="entry name" value="Aa_trans"/>
    <property type="match status" value="1"/>
</dbReference>
<feature type="transmembrane region" description="Helical" evidence="10">
    <location>
        <begin position="1027"/>
        <end position="1047"/>
    </location>
</feature>